<evidence type="ECO:0000313" key="1">
    <source>
        <dbReference type="EMBL" id="MBB3205805.1"/>
    </source>
</evidence>
<dbReference type="EMBL" id="JACHXU010000004">
    <property type="protein sequence ID" value="MBB3205805.1"/>
    <property type="molecule type" value="Genomic_DNA"/>
</dbReference>
<evidence type="ECO:0000313" key="2">
    <source>
        <dbReference type="Proteomes" id="UP000536179"/>
    </source>
</evidence>
<keyword evidence="2" id="KW-1185">Reference proteome</keyword>
<gene>
    <name evidence="1" type="ORF">FHS27_001609</name>
</gene>
<proteinExistence type="predicted"/>
<dbReference type="Proteomes" id="UP000536179">
    <property type="component" value="Unassembled WGS sequence"/>
</dbReference>
<name>A0A7W5DWN1_9BACT</name>
<organism evidence="1 2">
    <name type="scientific">Aporhodopirellula rubra</name>
    <dbReference type="NCBI Taxonomy" id="980271"/>
    <lineage>
        <taxon>Bacteria</taxon>
        <taxon>Pseudomonadati</taxon>
        <taxon>Planctomycetota</taxon>
        <taxon>Planctomycetia</taxon>
        <taxon>Pirellulales</taxon>
        <taxon>Pirellulaceae</taxon>
        <taxon>Aporhodopirellula</taxon>
    </lineage>
</organism>
<sequence>MQPPDFLVARVEASGPNFYAQNVARPGTIAPAETTRNDSSAPQSCCCCQQSNCDVPEPDAVAASDSKEQTKAENDGPLRLVMLEDAARCRGIQLFWSIFSEAVIDPPTVAIASTPPSFLFLLAIEDDRALSRTLCPDPPVP</sequence>
<protein>
    <submittedName>
        <fullName evidence="1">Uncharacterized protein</fullName>
    </submittedName>
</protein>
<comment type="caution">
    <text evidence="1">The sequence shown here is derived from an EMBL/GenBank/DDBJ whole genome shotgun (WGS) entry which is preliminary data.</text>
</comment>
<dbReference type="AlphaFoldDB" id="A0A7W5DWN1"/>
<reference evidence="1 2" key="1">
    <citation type="submission" date="2020-08" db="EMBL/GenBank/DDBJ databases">
        <title>Genomic Encyclopedia of Type Strains, Phase III (KMG-III): the genomes of soil and plant-associated and newly described type strains.</title>
        <authorList>
            <person name="Whitman W."/>
        </authorList>
    </citation>
    <scope>NUCLEOTIDE SEQUENCE [LARGE SCALE GENOMIC DNA]</scope>
    <source>
        <strain evidence="1 2">CECT 8075</strain>
    </source>
</reference>
<accession>A0A7W5DWN1</accession>
<dbReference type="RefSeq" id="WP_246419243.1">
    <property type="nucleotide sequence ID" value="NZ_JACHXU010000004.1"/>
</dbReference>